<evidence type="ECO:0000256" key="1">
    <source>
        <dbReference type="SAM" id="SignalP"/>
    </source>
</evidence>
<dbReference type="PROSITE" id="PS50227">
    <property type="entry name" value="G_PROTEIN_RECEP_F2_3"/>
    <property type="match status" value="1"/>
</dbReference>
<keyword evidence="1" id="KW-0732">Signal</keyword>
<dbReference type="Gene3D" id="4.10.1240.10">
    <property type="entry name" value="GPCR, family 2, extracellular hormone receptor domain"/>
    <property type="match status" value="1"/>
</dbReference>
<reference evidence="3" key="2">
    <citation type="submission" date="2025-09" db="UniProtKB">
        <authorList>
            <consortium name="Ensembl"/>
        </authorList>
    </citation>
    <scope>IDENTIFICATION</scope>
</reference>
<evidence type="ECO:0000313" key="3">
    <source>
        <dbReference type="Ensembl" id="ENSSGRP00000038635.1"/>
    </source>
</evidence>
<evidence type="ECO:0000313" key="4">
    <source>
        <dbReference type="Proteomes" id="UP000472262"/>
    </source>
</evidence>
<dbReference type="PROSITE" id="PS00649">
    <property type="entry name" value="G_PROTEIN_RECEP_F2_1"/>
    <property type="match status" value="1"/>
</dbReference>
<protein>
    <recommendedName>
        <fullName evidence="2">G-protein coupled receptors family 2 profile 1 domain-containing protein</fullName>
    </recommendedName>
</protein>
<feature type="domain" description="G-protein coupled receptors family 2 profile 1" evidence="2">
    <location>
        <begin position="19"/>
        <end position="67"/>
    </location>
</feature>
<dbReference type="GO" id="GO:0004930">
    <property type="term" value="F:G protein-coupled receptor activity"/>
    <property type="evidence" value="ECO:0007669"/>
    <property type="project" value="InterPro"/>
</dbReference>
<proteinExistence type="predicted"/>
<feature type="chain" id="PRO_5025645740" description="G-protein coupled receptors family 2 profile 1 domain-containing protein" evidence="1">
    <location>
        <begin position="16"/>
        <end position="67"/>
    </location>
</feature>
<dbReference type="InterPro" id="IPR001879">
    <property type="entry name" value="GPCR_2_extracellular_dom"/>
</dbReference>
<dbReference type="Pfam" id="PF02793">
    <property type="entry name" value="HRM"/>
    <property type="match status" value="1"/>
</dbReference>
<organism evidence="3 4">
    <name type="scientific">Sinocyclocheilus grahami</name>
    <name type="common">Dianchi golden-line fish</name>
    <name type="synonym">Barbus grahami</name>
    <dbReference type="NCBI Taxonomy" id="75366"/>
    <lineage>
        <taxon>Eukaryota</taxon>
        <taxon>Metazoa</taxon>
        <taxon>Chordata</taxon>
        <taxon>Craniata</taxon>
        <taxon>Vertebrata</taxon>
        <taxon>Euteleostomi</taxon>
        <taxon>Actinopterygii</taxon>
        <taxon>Neopterygii</taxon>
        <taxon>Teleostei</taxon>
        <taxon>Ostariophysi</taxon>
        <taxon>Cypriniformes</taxon>
        <taxon>Cyprinidae</taxon>
        <taxon>Cyprininae</taxon>
        <taxon>Sinocyclocheilus</taxon>
    </lineage>
</organism>
<dbReference type="Ensembl" id="ENSSGRT00000041428.1">
    <property type="protein sequence ID" value="ENSSGRP00000038635.1"/>
    <property type="gene ID" value="ENSSGRG00000021205.1"/>
</dbReference>
<evidence type="ECO:0000259" key="2">
    <source>
        <dbReference type="PROSITE" id="PS50227"/>
    </source>
</evidence>
<name>A0A672MSM3_SINGR</name>
<feature type="signal peptide" evidence="1">
    <location>
        <begin position="1"/>
        <end position="15"/>
    </location>
</feature>
<accession>A0A672MSM3</accession>
<dbReference type="InterPro" id="IPR017983">
    <property type="entry name" value="GPCR_2_secretin-like_CS"/>
</dbReference>
<dbReference type="Proteomes" id="UP000472262">
    <property type="component" value="Unassembled WGS sequence"/>
</dbReference>
<dbReference type="GO" id="GO:0016020">
    <property type="term" value="C:membrane"/>
    <property type="evidence" value="ECO:0007669"/>
    <property type="project" value="InterPro"/>
</dbReference>
<dbReference type="AlphaFoldDB" id="A0A672MSM3"/>
<dbReference type="InterPro" id="IPR036445">
    <property type="entry name" value="GPCR_2_extracell_dom_sf"/>
</dbReference>
<keyword evidence="4" id="KW-1185">Reference proteome</keyword>
<dbReference type="InParanoid" id="A0A672MSM3"/>
<dbReference type="SUPFAM" id="SSF111418">
    <property type="entry name" value="Hormone receptor domain"/>
    <property type="match status" value="1"/>
</dbReference>
<reference evidence="3" key="1">
    <citation type="submission" date="2025-08" db="UniProtKB">
        <authorList>
            <consortium name="Ensembl"/>
        </authorList>
    </citation>
    <scope>IDENTIFICATION</scope>
</reference>
<sequence>CVYLSLCVCVYLSVCVCPYCNRTWDGWLCWGDSAPGTAVQLCPAYFQDFDPTGELMTAVTHSDAASV</sequence>